<reference evidence="2 3" key="3">
    <citation type="journal article" date="2013" name="Rice">
        <title>Improvement of the Oryza sativa Nipponbare reference genome using next generation sequence and optical map data.</title>
        <authorList>
            <person name="Kawahara Y."/>
            <person name="de la Bastide M."/>
            <person name="Hamilton J.P."/>
            <person name="Kanamori H."/>
            <person name="McCombie W.R."/>
            <person name="Ouyang S."/>
            <person name="Schwartz D.C."/>
            <person name="Tanaka T."/>
            <person name="Wu J."/>
            <person name="Zhou S."/>
            <person name="Childs K.L."/>
            <person name="Davidson R.M."/>
            <person name="Lin H."/>
            <person name="Quesada-Ocampo L."/>
            <person name="Vaillancourt B."/>
            <person name="Sakai H."/>
            <person name="Lee S.S."/>
            <person name="Kim J."/>
            <person name="Numa H."/>
            <person name="Itoh T."/>
            <person name="Buell C.R."/>
            <person name="Matsumoto T."/>
        </authorList>
    </citation>
    <scope>NUCLEOTIDE SEQUENCE [LARGE SCALE GENOMIC DNA]</scope>
    <source>
        <strain evidence="3">cv. Nipponbare</strain>
    </source>
</reference>
<organism evidence="2 3">
    <name type="scientific">Oryza sativa subsp. japonica</name>
    <name type="common">Rice</name>
    <dbReference type="NCBI Taxonomy" id="39947"/>
    <lineage>
        <taxon>Eukaryota</taxon>
        <taxon>Viridiplantae</taxon>
        <taxon>Streptophyta</taxon>
        <taxon>Embryophyta</taxon>
        <taxon>Tracheophyta</taxon>
        <taxon>Spermatophyta</taxon>
        <taxon>Magnoliopsida</taxon>
        <taxon>Liliopsida</taxon>
        <taxon>Poales</taxon>
        <taxon>Poaceae</taxon>
        <taxon>BOP clade</taxon>
        <taxon>Oryzoideae</taxon>
        <taxon>Oryzeae</taxon>
        <taxon>Oryzinae</taxon>
        <taxon>Oryza</taxon>
        <taxon>Oryza sativa</taxon>
    </lineage>
</organism>
<dbReference type="STRING" id="39947.A0A0P0Y0Y9"/>
<dbReference type="AlphaFoldDB" id="A0A0P0Y0Y9"/>
<feature type="compositionally biased region" description="Basic and acidic residues" evidence="1">
    <location>
        <begin position="75"/>
        <end position="93"/>
    </location>
</feature>
<dbReference type="Proteomes" id="UP000059680">
    <property type="component" value="Chromosome 11"/>
</dbReference>
<dbReference type="EMBL" id="AP014967">
    <property type="protein sequence ID" value="BAT13507.1"/>
    <property type="molecule type" value="Genomic_DNA"/>
</dbReference>
<name>A0A0P0Y0Y9_ORYSJ</name>
<gene>
    <name evidence="2" type="ordered locus">Os11g0262050</name>
    <name evidence="2" type="ORF">OSNPB_110262050</name>
</gene>
<reference evidence="2 3" key="2">
    <citation type="journal article" date="2013" name="Plant Cell Physiol.">
        <title>Rice Annotation Project Database (RAP-DB): an integrative and interactive database for rice genomics.</title>
        <authorList>
            <person name="Sakai H."/>
            <person name="Lee S.S."/>
            <person name="Tanaka T."/>
            <person name="Numa H."/>
            <person name="Kim J."/>
            <person name="Kawahara Y."/>
            <person name="Wakimoto H."/>
            <person name="Yang C.C."/>
            <person name="Iwamoto M."/>
            <person name="Abe T."/>
            <person name="Yamada Y."/>
            <person name="Muto A."/>
            <person name="Inokuchi H."/>
            <person name="Ikemura T."/>
            <person name="Matsumoto T."/>
            <person name="Sasaki T."/>
            <person name="Itoh T."/>
        </authorList>
    </citation>
    <scope>NUCLEOTIDE SEQUENCE [LARGE SCALE GENOMIC DNA]</scope>
    <source>
        <strain evidence="3">cv. Nipponbare</strain>
    </source>
</reference>
<evidence type="ECO:0000313" key="3">
    <source>
        <dbReference type="Proteomes" id="UP000059680"/>
    </source>
</evidence>
<dbReference type="InParanoid" id="A0A0P0Y0Y9"/>
<evidence type="ECO:0000313" key="2">
    <source>
        <dbReference type="EMBL" id="BAT13507.1"/>
    </source>
</evidence>
<feature type="region of interest" description="Disordered" evidence="1">
    <location>
        <begin position="46"/>
        <end position="93"/>
    </location>
</feature>
<proteinExistence type="predicted"/>
<accession>A0A0P0Y0Y9</accession>
<reference evidence="3" key="1">
    <citation type="journal article" date="2005" name="Nature">
        <title>The map-based sequence of the rice genome.</title>
        <authorList>
            <consortium name="International rice genome sequencing project (IRGSP)"/>
            <person name="Matsumoto T."/>
            <person name="Wu J."/>
            <person name="Kanamori H."/>
            <person name="Katayose Y."/>
            <person name="Fujisawa M."/>
            <person name="Namiki N."/>
            <person name="Mizuno H."/>
            <person name="Yamamoto K."/>
            <person name="Antonio B.A."/>
            <person name="Baba T."/>
            <person name="Sakata K."/>
            <person name="Nagamura Y."/>
            <person name="Aoki H."/>
            <person name="Arikawa K."/>
            <person name="Arita K."/>
            <person name="Bito T."/>
            <person name="Chiden Y."/>
            <person name="Fujitsuka N."/>
            <person name="Fukunaka R."/>
            <person name="Hamada M."/>
            <person name="Harada C."/>
            <person name="Hayashi A."/>
            <person name="Hijishita S."/>
            <person name="Honda M."/>
            <person name="Hosokawa S."/>
            <person name="Ichikawa Y."/>
            <person name="Idonuma A."/>
            <person name="Iijima M."/>
            <person name="Ikeda M."/>
            <person name="Ikeno M."/>
            <person name="Ito K."/>
            <person name="Ito S."/>
            <person name="Ito T."/>
            <person name="Ito Y."/>
            <person name="Ito Y."/>
            <person name="Iwabuchi A."/>
            <person name="Kamiya K."/>
            <person name="Karasawa W."/>
            <person name="Kurita K."/>
            <person name="Katagiri S."/>
            <person name="Kikuta A."/>
            <person name="Kobayashi H."/>
            <person name="Kobayashi N."/>
            <person name="Machita K."/>
            <person name="Maehara T."/>
            <person name="Masukawa M."/>
            <person name="Mizubayashi T."/>
            <person name="Mukai Y."/>
            <person name="Nagasaki H."/>
            <person name="Nagata Y."/>
            <person name="Naito S."/>
            <person name="Nakashima M."/>
            <person name="Nakama Y."/>
            <person name="Nakamichi Y."/>
            <person name="Nakamura M."/>
            <person name="Meguro A."/>
            <person name="Negishi M."/>
            <person name="Ohta I."/>
            <person name="Ohta T."/>
            <person name="Okamoto M."/>
            <person name="Ono N."/>
            <person name="Saji S."/>
            <person name="Sakaguchi M."/>
            <person name="Sakai K."/>
            <person name="Shibata M."/>
            <person name="Shimokawa T."/>
            <person name="Song J."/>
            <person name="Takazaki Y."/>
            <person name="Terasawa K."/>
            <person name="Tsugane M."/>
            <person name="Tsuji K."/>
            <person name="Ueda S."/>
            <person name="Waki K."/>
            <person name="Yamagata H."/>
            <person name="Yamamoto M."/>
            <person name="Yamamoto S."/>
            <person name="Yamane H."/>
            <person name="Yoshiki S."/>
            <person name="Yoshihara R."/>
            <person name="Yukawa K."/>
            <person name="Zhong H."/>
            <person name="Yano M."/>
            <person name="Yuan Q."/>
            <person name="Ouyang S."/>
            <person name="Liu J."/>
            <person name="Jones K.M."/>
            <person name="Gansberger K."/>
            <person name="Moffat K."/>
            <person name="Hill J."/>
            <person name="Bera J."/>
            <person name="Fadrosh D."/>
            <person name="Jin S."/>
            <person name="Johri S."/>
            <person name="Kim M."/>
            <person name="Overton L."/>
            <person name="Reardon M."/>
            <person name="Tsitrin T."/>
            <person name="Vuong H."/>
            <person name="Weaver B."/>
            <person name="Ciecko A."/>
            <person name="Tallon L."/>
            <person name="Jackson J."/>
            <person name="Pai G."/>
            <person name="Aken S.V."/>
            <person name="Utterback T."/>
            <person name="Reidmuller S."/>
            <person name="Feldblyum T."/>
            <person name="Hsiao J."/>
            <person name="Zismann V."/>
            <person name="Iobst S."/>
            <person name="de Vazeille A.R."/>
            <person name="Buell C.R."/>
            <person name="Ying K."/>
            <person name="Li Y."/>
            <person name="Lu T."/>
            <person name="Huang Y."/>
            <person name="Zhao Q."/>
            <person name="Feng Q."/>
            <person name="Zhang L."/>
            <person name="Zhu J."/>
            <person name="Weng Q."/>
            <person name="Mu J."/>
            <person name="Lu Y."/>
            <person name="Fan D."/>
            <person name="Liu Y."/>
            <person name="Guan J."/>
            <person name="Zhang Y."/>
            <person name="Yu S."/>
            <person name="Liu X."/>
            <person name="Zhang Y."/>
            <person name="Hong G."/>
            <person name="Han B."/>
            <person name="Choisne N."/>
            <person name="Demange N."/>
            <person name="Orjeda G."/>
            <person name="Samain S."/>
            <person name="Cattolico L."/>
            <person name="Pelletier E."/>
            <person name="Couloux A."/>
            <person name="Segurens B."/>
            <person name="Wincker P."/>
            <person name="D'Hont A."/>
            <person name="Scarpelli C."/>
            <person name="Weissenbach J."/>
            <person name="Salanoubat M."/>
            <person name="Quetier F."/>
            <person name="Yu Y."/>
            <person name="Kim H.R."/>
            <person name="Rambo T."/>
            <person name="Currie J."/>
            <person name="Collura K."/>
            <person name="Luo M."/>
            <person name="Yang T."/>
            <person name="Ammiraju J.S.S."/>
            <person name="Engler F."/>
            <person name="Soderlund C."/>
            <person name="Wing R.A."/>
            <person name="Palmer L.E."/>
            <person name="de la Bastide M."/>
            <person name="Spiegel L."/>
            <person name="Nascimento L."/>
            <person name="Zutavern T."/>
            <person name="O'Shaughnessy A."/>
            <person name="Dike S."/>
            <person name="Dedhia N."/>
            <person name="Preston R."/>
            <person name="Balija V."/>
            <person name="McCombie W.R."/>
            <person name="Chow T."/>
            <person name="Chen H."/>
            <person name="Chung M."/>
            <person name="Chen C."/>
            <person name="Shaw J."/>
            <person name="Wu H."/>
            <person name="Hsiao K."/>
            <person name="Chao Y."/>
            <person name="Chu M."/>
            <person name="Cheng C."/>
            <person name="Hour A."/>
            <person name="Lee P."/>
            <person name="Lin S."/>
            <person name="Lin Y."/>
            <person name="Liou J."/>
            <person name="Liu S."/>
            <person name="Hsing Y."/>
            <person name="Raghuvanshi S."/>
            <person name="Mohanty A."/>
            <person name="Bharti A.K."/>
            <person name="Gaur A."/>
            <person name="Gupta V."/>
            <person name="Kumar D."/>
            <person name="Ravi V."/>
            <person name="Vij S."/>
            <person name="Kapur A."/>
            <person name="Khurana P."/>
            <person name="Khurana P."/>
            <person name="Khurana J.P."/>
            <person name="Tyagi A.K."/>
            <person name="Gaikwad K."/>
            <person name="Singh A."/>
            <person name="Dalal V."/>
            <person name="Srivastava S."/>
            <person name="Dixit A."/>
            <person name="Pal A.K."/>
            <person name="Ghazi I.A."/>
            <person name="Yadav M."/>
            <person name="Pandit A."/>
            <person name="Bhargava A."/>
            <person name="Sureshbabu K."/>
            <person name="Batra K."/>
            <person name="Sharma T.R."/>
            <person name="Mohapatra T."/>
            <person name="Singh N.K."/>
            <person name="Messing J."/>
            <person name="Nelson A.B."/>
            <person name="Fuks G."/>
            <person name="Kavchok S."/>
            <person name="Keizer G."/>
            <person name="Linton E."/>
            <person name="Llaca V."/>
            <person name="Song R."/>
            <person name="Tanyolac B."/>
            <person name="Young S."/>
            <person name="Ho-Il K."/>
            <person name="Hahn J.H."/>
            <person name="Sangsakoo G."/>
            <person name="Vanavichit A."/>
            <person name="de Mattos Luiz.A.T."/>
            <person name="Zimmer P.D."/>
            <person name="Malone G."/>
            <person name="Dellagostin O."/>
            <person name="de Oliveira A.C."/>
            <person name="Bevan M."/>
            <person name="Bancroft I."/>
            <person name="Minx P."/>
            <person name="Cordum H."/>
            <person name="Wilson R."/>
            <person name="Cheng Z."/>
            <person name="Jin W."/>
            <person name="Jiang J."/>
            <person name="Leong S.A."/>
            <person name="Iwama H."/>
            <person name="Gojobori T."/>
            <person name="Itoh T."/>
            <person name="Niimura Y."/>
            <person name="Fujii Y."/>
            <person name="Habara T."/>
            <person name="Sakai H."/>
            <person name="Sato Y."/>
            <person name="Wilson G."/>
            <person name="Kumar K."/>
            <person name="McCouch S."/>
            <person name="Juretic N."/>
            <person name="Hoen D."/>
            <person name="Wright S."/>
            <person name="Bruskiewich R."/>
            <person name="Bureau T."/>
            <person name="Miyao A."/>
            <person name="Hirochika H."/>
            <person name="Nishikawa T."/>
            <person name="Kadowaki K."/>
            <person name="Sugiura M."/>
            <person name="Burr B."/>
            <person name="Sasaki T."/>
        </authorList>
    </citation>
    <scope>NUCLEOTIDE SEQUENCE [LARGE SCALE GENOMIC DNA]</scope>
    <source>
        <strain evidence="3">cv. Nipponbare</strain>
    </source>
</reference>
<sequence length="93" mass="10549">MDYIDLYLLRIRCRLGNSVHARLRHLLASEITTLCARTIAISERHRPSHSPLPLSLHTHSLSGGRAGQEVSGGVRWRERGWVPSRDRQEASAR</sequence>
<feature type="compositionally biased region" description="Low complexity" evidence="1">
    <location>
        <begin position="49"/>
        <end position="62"/>
    </location>
</feature>
<dbReference type="PaxDb" id="39947-A0A0P0Y0Y9"/>
<protein>
    <submittedName>
        <fullName evidence="2">Os11g0262050 protein</fullName>
    </submittedName>
</protein>
<keyword evidence="3" id="KW-1185">Reference proteome</keyword>
<evidence type="ECO:0000256" key="1">
    <source>
        <dbReference type="SAM" id="MobiDB-lite"/>
    </source>
</evidence>